<dbReference type="PANTHER" id="PTHR10961:SF26">
    <property type="entry name" value="L-SACCHAROPINE OXIDASE"/>
    <property type="match status" value="1"/>
</dbReference>
<evidence type="ECO:0000256" key="1">
    <source>
        <dbReference type="ARBA" id="ARBA00001974"/>
    </source>
</evidence>
<comment type="cofactor">
    <cofactor evidence="1">
        <name>FAD</name>
        <dbReference type="ChEBI" id="CHEBI:57692"/>
    </cofactor>
</comment>
<comment type="similarity">
    <text evidence="2">Belongs to the MSOX/MTOX family.</text>
</comment>
<evidence type="ECO:0000256" key="3">
    <source>
        <dbReference type="ARBA" id="ARBA00022630"/>
    </source>
</evidence>
<dbReference type="EMBL" id="LSBH01000004">
    <property type="protein sequence ID" value="OAQ80580.1"/>
    <property type="molecule type" value="Genomic_DNA"/>
</dbReference>
<protein>
    <submittedName>
        <fullName evidence="8">Fructosyl amine:oxygen oxidoreductase</fullName>
    </submittedName>
</protein>
<name>A0A179GTB0_PURLI</name>
<evidence type="ECO:0000313" key="8">
    <source>
        <dbReference type="EMBL" id="OAQ80580.1"/>
    </source>
</evidence>
<evidence type="ECO:0000256" key="2">
    <source>
        <dbReference type="ARBA" id="ARBA00010989"/>
    </source>
</evidence>
<gene>
    <name evidence="8" type="ORF">VFPBJ_06165</name>
    <name evidence="7" type="ORF">VFPFJ_10757</name>
</gene>
<dbReference type="PANTHER" id="PTHR10961">
    <property type="entry name" value="PEROXISOMAL SARCOSINE OXIDASE"/>
    <property type="match status" value="1"/>
</dbReference>
<dbReference type="Gene3D" id="3.30.9.10">
    <property type="entry name" value="D-Amino Acid Oxidase, subunit A, domain 2"/>
    <property type="match status" value="1"/>
</dbReference>
<proteinExistence type="inferred from homology"/>
<dbReference type="Proteomes" id="UP000078340">
    <property type="component" value="Unassembled WGS sequence"/>
</dbReference>
<keyword evidence="3" id="KW-0285">Flavoprotein</keyword>
<sequence>MSLPLDSSTLIIGTGVLGISTAFHLAKRGYTNITCIDKHPVPSPESAGNDLNKIIRAEYEEPLYAEMAVEAMAAWKDAYWEAGRLTTTSGDVEYEENLRLSYKNLNRLGLADTIEFINGRDDVLKYCPILSASPAIDTWKGQWNSQAGWAHSRAAMERWASEARAMGVKFLSGAAATMSGLEIDQNEQLVGVRVESGDVLSADRYILCAGAASPRLLPDLLSPVLRPVCTLVGHLELTDDEYSQWKGIPVIDNLELGYAFEPEHETRSMKIGGAHRYGRRTATDERMDHTWNTDNGTANFASAGDNGGGMVKVPKEALEGLQRFISAVTPGLAGKPLVGARLCWDADTPDGHFLIDKSPRHAKLLIASGGSQHAFKMFPVIGGYIADALEGRKRGLRPEWRLGPRSESRDAMWPDDEIKNIEDVEMVIV</sequence>
<evidence type="ECO:0000313" key="7">
    <source>
        <dbReference type="EMBL" id="OAQ75767.1"/>
    </source>
</evidence>
<dbReference type="KEGG" id="plj:28892873"/>
<evidence type="ECO:0000256" key="4">
    <source>
        <dbReference type="ARBA" id="ARBA00022827"/>
    </source>
</evidence>
<dbReference type="Proteomes" id="UP000078240">
    <property type="component" value="Unassembled WGS sequence"/>
</dbReference>
<dbReference type="SUPFAM" id="SSF51905">
    <property type="entry name" value="FAD/NAD(P)-binding domain"/>
    <property type="match status" value="1"/>
</dbReference>
<comment type="caution">
    <text evidence="8">The sequence shown here is derived from an EMBL/GenBank/DDBJ whole genome shotgun (WGS) entry which is preliminary data.</text>
</comment>
<keyword evidence="5" id="KW-0560">Oxidoreductase</keyword>
<dbReference type="InterPro" id="IPR045170">
    <property type="entry name" value="MTOX"/>
</dbReference>
<accession>A0A179GTB0</accession>
<organism evidence="8 9">
    <name type="scientific">Purpureocillium lilacinum</name>
    <name type="common">Paecilomyces lilacinus</name>
    <dbReference type="NCBI Taxonomy" id="33203"/>
    <lineage>
        <taxon>Eukaryota</taxon>
        <taxon>Fungi</taxon>
        <taxon>Dikarya</taxon>
        <taxon>Ascomycota</taxon>
        <taxon>Pezizomycotina</taxon>
        <taxon>Sordariomycetes</taxon>
        <taxon>Hypocreomycetidae</taxon>
        <taxon>Hypocreales</taxon>
        <taxon>Ophiocordycipitaceae</taxon>
        <taxon>Purpureocillium</taxon>
    </lineage>
</organism>
<feature type="domain" description="FAD dependent oxidoreductase" evidence="6">
    <location>
        <begin position="10"/>
        <end position="387"/>
    </location>
</feature>
<dbReference type="GO" id="GO:0050660">
    <property type="term" value="F:flavin adenine dinucleotide binding"/>
    <property type="evidence" value="ECO:0007669"/>
    <property type="project" value="InterPro"/>
</dbReference>
<keyword evidence="4" id="KW-0274">FAD</keyword>
<dbReference type="Gene3D" id="3.50.50.60">
    <property type="entry name" value="FAD/NAD(P)-binding domain"/>
    <property type="match status" value="1"/>
</dbReference>
<evidence type="ECO:0000256" key="5">
    <source>
        <dbReference type="ARBA" id="ARBA00023002"/>
    </source>
</evidence>
<dbReference type="STRING" id="33203.A0A179GTB0"/>
<dbReference type="AlphaFoldDB" id="A0A179GTB0"/>
<dbReference type="GO" id="GO:0051698">
    <property type="term" value="F:saccharopine oxidase activity"/>
    <property type="evidence" value="ECO:0007669"/>
    <property type="project" value="TreeGrafter"/>
</dbReference>
<dbReference type="InterPro" id="IPR036188">
    <property type="entry name" value="FAD/NAD-bd_sf"/>
</dbReference>
<dbReference type="InterPro" id="IPR006076">
    <property type="entry name" value="FAD-dep_OxRdtase"/>
</dbReference>
<dbReference type="Pfam" id="PF01266">
    <property type="entry name" value="DAO"/>
    <property type="match status" value="1"/>
</dbReference>
<dbReference type="GO" id="GO:0008115">
    <property type="term" value="F:sarcosine oxidase activity"/>
    <property type="evidence" value="ECO:0007669"/>
    <property type="project" value="TreeGrafter"/>
</dbReference>
<dbReference type="EMBL" id="LSBI01000016">
    <property type="protein sequence ID" value="OAQ75767.1"/>
    <property type="molecule type" value="Genomic_DNA"/>
</dbReference>
<reference evidence="8 9" key="1">
    <citation type="submission" date="2016-01" db="EMBL/GenBank/DDBJ databases">
        <title>Biosynthesis of antibiotic leucinostatins and their inhibition on Phytophthora in bio-control Purpureocillium lilacinum.</title>
        <authorList>
            <person name="Wang G."/>
            <person name="Liu Z."/>
            <person name="Lin R."/>
            <person name="Li E."/>
            <person name="Mao Z."/>
            <person name="Ling J."/>
            <person name="Yin W."/>
            <person name="Xie B."/>
        </authorList>
    </citation>
    <scope>NUCLEOTIDE SEQUENCE [LARGE SCALE GENOMIC DNA]</scope>
    <source>
        <strain evidence="8">PLBJ-1</strain>
        <strain evidence="7">PLFJ-1</strain>
    </source>
</reference>
<dbReference type="GeneID" id="28892873"/>
<evidence type="ECO:0000313" key="9">
    <source>
        <dbReference type="Proteomes" id="UP000078240"/>
    </source>
</evidence>
<evidence type="ECO:0000259" key="6">
    <source>
        <dbReference type="Pfam" id="PF01266"/>
    </source>
</evidence>
<dbReference type="OMA" id="ARVCWCT"/>